<feature type="active site" description="Proton donor" evidence="3">
    <location>
        <position position="358"/>
    </location>
</feature>
<dbReference type="InterPro" id="IPR022643">
    <property type="entry name" value="De-COase2_C"/>
</dbReference>
<dbReference type="PANTHER" id="PTHR43727:SF3">
    <property type="entry name" value="GROUP IV DECARBOXYLASE"/>
    <property type="match status" value="1"/>
</dbReference>
<feature type="domain" description="Orn/DAP/Arg decarboxylase 2 C-terminal" evidence="5">
    <location>
        <begin position="292"/>
        <end position="385"/>
    </location>
</feature>
<dbReference type="SUPFAM" id="SSF51419">
    <property type="entry name" value="PLP-binding barrel"/>
    <property type="match status" value="1"/>
</dbReference>
<name>A0A1Y6D3U3_9GAMM</name>
<dbReference type="PROSITE" id="PS00879">
    <property type="entry name" value="ODR_DC_2_2"/>
    <property type="match status" value="1"/>
</dbReference>
<dbReference type="GO" id="GO:0009089">
    <property type="term" value="P:lysine biosynthetic process via diaminopimelate"/>
    <property type="evidence" value="ECO:0007669"/>
    <property type="project" value="TreeGrafter"/>
</dbReference>
<evidence type="ECO:0000259" key="6">
    <source>
        <dbReference type="Pfam" id="PF02784"/>
    </source>
</evidence>
<dbReference type="Gene3D" id="3.20.20.10">
    <property type="entry name" value="Alanine racemase"/>
    <property type="match status" value="1"/>
</dbReference>
<organism evidence="7 8">
    <name type="scientific">Methylomagnum ishizawai</name>
    <dbReference type="NCBI Taxonomy" id="1760988"/>
    <lineage>
        <taxon>Bacteria</taxon>
        <taxon>Pseudomonadati</taxon>
        <taxon>Pseudomonadota</taxon>
        <taxon>Gammaproteobacteria</taxon>
        <taxon>Methylococcales</taxon>
        <taxon>Methylococcaceae</taxon>
        <taxon>Methylomagnum</taxon>
    </lineage>
</organism>
<dbReference type="Pfam" id="PF02784">
    <property type="entry name" value="Orn_Arg_deC_N"/>
    <property type="match status" value="1"/>
</dbReference>
<evidence type="ECO:0000259" key="5">
    <source>
        <dbReference type="Pfam" id="PF00278"/>
    </source>
</evidence>
<dbReference type="InterPro" id="IPR009006">
    <property type="entry name" value="Ala_racemase/Decarboxylase_C"/>
</dbReference>
<evidence type="ECO:0000256" key="2">
    <source>
        <dbReference type="ARBA" id="ARBA00022898"/>
    </source>
</evidence>
<dbReference type="EMBL" id="FXAM01000001">
    <property type="protein sequence ID" value="SMF95513.1"/>
    <property type="molecule type" value="Genomic_DNA"/>
</dbReference>
<sequence length="431" mass="45827">MAEAFAWHTRIDAAEAGQALAAALAQGIAGDRPALMFHSLDALAARIDLLSTSFPPGTLHALAIKANPVVGVLRFAVARGMGLEAASWEEVALAQAAGCPPERILFDSPAKTRDELAMALAAGVTVNADHFDELARIAALLDGAPQPTSLIGLRVNPQTGLGSIGMLSVSGGYSKFGVPLGEQRAAIVSAFRRYPWLRGLHVHTGSQGVGMAQMVRAAEQIFALRQEIHRDLGERRIVSVDIGGGLPWPYRADTTAPTPAAYAAALGRAVPEAFAEGVRLATEFGRVLQAGSGFAASRVEYLKTDAGRRTAVVHFGADLFLRKVYRPEDWHHHISVLAPDGRPKLAPGEPHVIAGPLCFGGDILAEAAVVPRVEAGDWIVLHDAGGYTLGLWSRHCNRGLPRVLGYRADPWRFQVLLAGEGPEDVVRFWGG</sequence>
<dbReference type="InterPro" id="IPR029066">
    <property type="entry name" value="PLP-binding_barrel"/>
</dbReference>
<dbReference type="AlphaFoldDB" id="A0A1Y6D3U3"/>
<evidence type="ECO:0000256" key="1">
    <source>
        <dbReference type="ARBA" id="ARBA00001933"/>
    </source>
</evidence>
<keyword evidence="8" id="KW-1185">Reference proteome</keyword>
<feature type="modified residue" description="N6-(pyridoxal phosphate)lysine" evidence="3">
    <location>
        <position position="65"/>
    </location>
</feature>
<evidence type="ECO:0000256" key="3">
    <source>
        <dbReference type="PIRSR" id="PIRSR600183-50"/>
    </source>
</evidence>
<accession>A0A1Y6D3U3</accession>
<dbReference type="InterPro" id="IPR022644">
    <property type="entry name" value="De-COase2_N"/>
</dbReference>
<dbReference type="GO" id="GO:0006596">
    <property type="term" value="P:polyamine biosynthetic process"/>
    <property type="evidence" value="ECO:0007669"/>
    <property type="project" value="InterPro"/>
</dbReference>
<dbReference type="Proteomes" id="UP000192923">
    <property type="component" value="Unassembled WGS sequence"/>
</dbReference>
<dbReference type="RefSeq" id="WP_085213802.1">
    <property type="nucleotide sequence ID" value="NZ_FXAM01000001.1"/>
</dbReference>
<feature type="domain" description="Orn/DAP/Arg decarboxylase 2 N-terminal" evidence="6">
    <location>
        <begin position="43"/>
        <end position="289"/>
    </location>
</feature>
<dbReference type="PRINTS" id="PR01182">
    <property type="entry name" value="ORNDCRBXLASE"/>
</dbReference>
<dbReference type="Pfam" id="PF00278">
    <property type="entry name" value="Orn_DAP_Arg_deC"/>
    <property type="match status" value="1"/>
</dbReference>
<dbReference type="STRING" id="1760988.SAMN02949497_2878"/>
<dbReference type="GO" id="GO:0008836">
    <property type="term" value="F:diaminopimelate decarboxylase activity"/>
    <property type="evidence" value="ECO:0007669"/>
    <property type="project" value="TreeGrafter"/>
</dbReference>
<dbReference type="InterPro" id="IPR022657">
    <property type="entry name" value="De-COase2_CS"/>
</dbReference>
<dbReference type="InterPro" id="IPR002433">
    <property type="entry name" value="Orn_de-COase"/>
</dbReference>
<comment type="similarity">
    <text evidence="4">Belongs to the Orn/Lys/Arg decarboxylase class-II family.</text>
</comment>
<evidence type="ECO:0000313" key="7">
    <source>
        <dbReference type="EMBL" id="SMF95513.1"/>
    </source>
</evidence>
<comment type="cofactor">
    <cofactor evidence="1 3">
        <name>pyridoxal 5'-phosphate</name>
        <dbReference type="ChEBI" id="CHEBI:597326"/>
    </cofactor>
</comment>
<reference evidence="7 8" key="1">
    <citation type="submission" date="2016-12" db="EMBL/GenBank/DDBJ databases">
        <authorList>
            <person name="Song W.-J."/>
            <person name="Kurnit D.M."/>
        </authorList>
    </citation>
    <scope>NUCLEOTIDE SEQUENCE [LARGE SCALE GENOMIC DNA]</scope>
    <source>
        <strain evidence="7 8">175</strain>
    </source>
</reference>
<dbReference type="InterPro" id="IPR000183">
    <property type="entry name" value="Orn/DAP/Arg_de-COase"/>
</dbReference>
<gene>
    <name evidence="7" type="ORF">SAMN02949497_2878</name>
</gene>
<dbReference type="SUPFAM" id="SSF50621">
    <property type="entry name" value="Alanine racemase C-terminal domain-like"/>
    <property type="match status" value="1"/>
</dbReference>
<dbReference type="Gene3D" id="2.40.37.10">
    <property type="entry name" value="Lyase, Ornithine Decarboxylase, Chain A, domain 1"/>
    <property type="match status" value="1"/>
</dbReference>
<keyword evidence="2 3" id="KW-0663">Pyridoxal phosphate</keyword>
<dbReference type="PANTHER" id="PTHR43727">
    <property type="entry name" value="DIAMINOPIMELATE DECARBOXYLASE"/>
    <property type="match status" value="1"/>
</dbReference>
<dbReference type="PRINTS" id="PR01179">
    <property type="entry name" value="ODADCRBXLASE"/>
</dbReference>
<protein>
    <submittedName>
        <fullName evidence="7">Diaminopimelate decarboxylase</fullName>
    </submittedName>
</protein>
<evidence type="ECO:0000256" key="4">
    <source>
        <dbReference type="RuleBase" id="RU003737"/>
    </source>
</evidence>
<dbReference type="OrthoDB" id="9802147at2"/>
<evidence type="ECO:0000313" key="8">
    <source>
        <dbReference type="Proteomes" id="UP000192923"/>
    </source>
</evidence>
<proteinExistence type="inferred from homology"/>